<keyword evidence="2" id="KW-1185">Reference proteome</keyword>
<evidence type="ECO:0000313" key="2">
    <source>
        <dbReference type="Proteomes" id="UP000309997"/>
    </source>
</evidence>
<evidence type="ECO:0000313" key="1">
    <source>
        <dbReference type="EMBL" id="KAL3570595.1"/>
    </source>
</evidence>
<comment type="caution">
    <text evidence="1">The sequence shown here is derived from an EMBL/GenBank/DDBJ whole genome shotgun (WGS) entry which is preliminary data.</text>
</comment>
<dbReference type="EMBL" id="RCHU02000015">
    <property type="protein sequence ID" value="KAL3570595.1"/>
    <property type="molecule type" value="Genomic_DNA"/>
</dbReference>
<reference evidence="1 2" key="1">
    <citation type="journal article" date="2024" name="Plant Biotechnol. J.">
        <title>Genome and CRISPR/Cas9 system of a widespread forest tree (Populus alba) in the world.</title>
        <authorList>
            <person name="Liu Y.J."/>
            <person name="Jiang P.F."/>
            <person name="Han X.M."/>
            <person name="Li X.Y."/>
            <person name="Wang H.M."/>
            <person name="Wang Y.J."/>
            <person name="Wang X.X."/>
            <person name="Zeng Q.Y."/>
        </authorList>
    </citation>
    <scope>NUCLEOTIDE SEQUENCE [LARGE SCALE GENOMIC DNA]</scope>
    <source>
        <strain evidence="2">cv. PAL-ZL1</strain>
    </source>
</reference>
<accession>A0ACC4AWJ9</accession>
<protein>
    <submittedName>
        <fullName evidence="1">Uncharacterized protein</fullName>
    </submittedName>
</protein>
<gene>
    <name evidence="1" type="ORF">D5086_027844</name>
</gene>
<organism evidence="1 2">
    <name type="scientific">Populus alba</name>
    <name type="common">White poplar</name>
    <dbReference type="NCBI Taxonomy" id="43335"/>
    <lineage>
        <taxon>Eukaryota</taxon>
        <taxon>Viridiplantae</taxon>
        <taxon>Streptophyta</taxon>
        <taxon>Embryophyta</taxon>
        <taxon>Tracheophyta</taxon>
        <taxon>Spermatophyta</taxon>
        <taxon>Magnoliopsida</taxon>
        <taxon>eudicotyledons</taxon>
        <taxon>Gunneridae</taxon>
        <taxon>Pentapetalae</taxon>
        <taxon>rosids</taxon>
        <taxon>fabids</taxon>
        <taxon>Malpighiales</taxon>
        <taxon>Salicaceae</taxon>
        <taxon>Saliceae</taxon>
        <taxon>Populus</taxon>
    </lineage>
</organism>
<proteinExistence type="predicted"/>
<dbReference type="Proteomes" id="UP000309997">
    <property type="component" value="Unassembled WGS sequence"/>
</dbReference>
<sequence length="546" mass="60229">MISLSLPSSPAKIPLPSPKPTNHPSRQKPPSSTTFKPQNSSFYSLKDRLFHHLNAGHLQKAISTLDQMSQQGTHPDLITYSLLLKSCIRSHNYQLGHLVHHRLTQSGLELDSVILNSLISLYSKCGDWQQAHEIFESMGNKRDLVSWSALISCYANNEKEFEAISAFFDMLECGFYPNEYCFTGVFRACSNKENISLGEIIFGFLLKTGYFESDVCVGCALIDMFVKGNGDLESAYKVFDRMPDRNVVTWTLMITRFQQLGFSRDAVGLFLDMVLSGYVPDRFTLSGVVSACAEMGLLSLGRQFHCLVMKSGLDLDVCVGCSLVDMYAKCVADGKAFDVLFEKNLVSYNTIVNAYAKSLNSEEAFELYTEIEGTGTGVDAFTFASLLSGASSIGAIGKGEQIHARILKSGFKSNLHICNALISMYSRCGNIEAAFQVFNEMGDGNVISWTSMITGFAKHGFATRALETFHKMLEAGRLEEAMELVNSMPFKADALVLRTFLGACRVHGNMDLGKHAAEMILEQDPNDPAAYILLSNLHASADKQSL</sequence>
<name>A0ACC4AWJ9_POPAL</name>